<proteinExistence type="predicted"/>
<dbReference type="InterPro" id="IPR013398">
    <property type="entry name" value="CRISPR-assoc_prot_Csy2"/>
</dbReference>
<reference evidence="1 2" key="1">
    <citation type="journal article" date="2009" name="Proc. Natl. Acad. Sci. U.S.A.">
        <title>The genomic basis of trophic strategy in marine bacteria.</title>
        <authorList>
            <person name="Lauro F.M."/>
            <person name="McDougald D."/>
            <person name="Thomas T."/>
            <person name="Williams T.J."/>
            <person name="Egan S."/>
            <person name="Rice S."/>
            <person name="DeMaere M.Z."/>
            <person name="Ting L."/>
            <person name="Ertan H."/>
            <person name="Johnson J."/>
            <person name="Ferriera S."/>
            <person name="Lapidus A."/>
            <person name="Anderson I."/>
            <person name="Kyrpides N."/>
            <person name="Munk A.C."/>
            <person name="Detter C."/>
            <person name="Han C.S."/>
            <person name="Brown M.V."/>
            <person name="Robb F.T."/>
            <person name="Kjelleberg S."/>
            <person name="Cavicchioli R."/>
        </authorList>
    </citation>
    <scope>NUCLEOTIDE SEQUENCE [LARGE SCALE GENOMIC DNA]</scope>
    <source>
        <strain evidence="1 2">S14</strain>
    </source>
</reference>
<evidence type="ECO:0000313" key="2">
    <source>
        <dbReference type="Proteomes" id="UP000001603"/>
    </source>
</evidence>
<accession>Q1ZP96</accession>
<gene>
    <name evidence="1" type="ORF">VAS14_17461</name>
</gene>
<dbReference type="Pfam" id="PF09614">
    <property type="entry name" value="Cas_Csy2"/>
    <property type="match status" value="1"/>
</dbReference>
<dbReference type="AlphaFoldDB" id="Q1ZP96"/>
<organism evidence="1 2">
    <name type="scientific">Photobacterium angustum (strain S14 / CCUG 15956)</name>
    <name type="common">Vibrio sp. (strain S14 / CCUG 15956)</name>
    <dbReference type="NCBI Taxonomy" id="314292"/>
    <lineage>
        <taxon>Bacteria</taxon>
        <taxon>Pseudomonadati</taxon>
        <taxon>Pseudomonadota</taxon>
        <taxon>Gammaproteobacteria</taxon>
        <taxon>Vibrionales</taxon>
        <taxon>Vibrionaceae</taxon>
        <taxon>Photobacterium</taxon>
    </lineage>
</organism>
<evidence type="ECO:0000313" key="1">
    <source>
        <dbReference type="EMBL" id="EAS64064.1"/>
    </source>
</evidence>
<dbReference type="eggNOG" id="ENOG502Z9WM">
    <property type="taxonomic scope" value="Bacteria"/>
</dbReference>
<name>Q1ZP96_PHOAS</name>
<dbReference type="HOGENOM" id="CLU_403262_0_0_6"/>
<dbReference type="Proteomes" id="UP000001603">
    <property type="component" value="Unassembled WGS sequence"/>
</dbReference>
<protein>
    <submittedName>
        <fullName evidence="1">Uncharacterized protein</fullName>
    </submittedName>
</protein>
<dbReference type="EMBL" id="AAOJ01000004">
    <property type="protein sequence ID" value="EAS64064.1"/>
    <property type="molecule type" value="Genomic_DNA"/>
</dbReference>
<comment type="caution">
    <text evidence="1">The sequence shown here is derived from an EMBL/GenBank/DDBJ whole genome shotgun (WGS) entry which is preliminary data.</text>
</comment>
<sequence>MILINLTVPRKKIDDLLDAKHAEELWRNDVHLNKCLSEACWYHSHNLKYPDPRVSHQVYRGVTPSLYPDVLTSANLPCSFGWSNNSAMVNIAKLFSSEFLWNGNLTTLGLLLLKRQSLWLDLLISLGVKQDTLDLIISFFSDELGKQKIPTEVSDYSKQLQFVMDGQPVAITPIVSHTVQVKIYQLSLVLRSSIIQHGHPASVSGFVASTGGFTRVLNYRPLVRKRIDNGLLKNFRNKKDCFDNQVLSSQRFINALKCISKEELAPTLRQRRQLRISALRFIRKQLALWLAPIMEWRDCESDPKNHPEIKTIGEKLVFTPLAQLPELASELNVKFHQSIQYSKHVSRYAFHPELMLPIKTQLLWLLRYLSVPQDAPKSSCSSVYLHLRRLKVSDASALSNPYISGIPSLTALWGFVNNYQSRIKKLTKTVVEVQSVAWFINDYSEVKSKKLPEPSIPESKRKVGNIKRSGIIDGKYCDMTIDLVIKLKIGDNFPEIQLLQAALPSRFAGGTLLPPSLYELRDWLEVFDDKSELFSVISRKSRFGCWIYPSDEKLESFEQLEQKLTLEPDLKPVNMGFIPLDVPCNRENSISNFHCYAESCIGVVQCKNPIEVRLEASSKFFESAFWHLDNENGAILMRKYQ</sequence>